<dbReference type="EMBL" id="VIKR01000005">
    <property type="protein sequence ID" value="TQV71998.1"/>
    <property type="molecule type" value="Genomic_DNA"/>
</dbReference>
<reference evidence="3 4" key="1">
    <citation type="submission" date="2019-06" db="EMBL/GenBank/DDBJ databases">
        <title>Draft genome of Aliikangiella marina GYP-15.</title>
        <authorList>
            <person name="Wang G."/>
        </authorList>
    </citation>
    <scope>NUCLEOTIDE SEQUENCE [LARGE SCALE GENOMIC DNA]</scope>
    <source>
        <strain evidence="3 4">GYP-15</strain>
    </source>
</reference>
<evidence type="ECO:0000313" key="3">
    <source>
        <dbReference type="EMBL" id="TQV72051.1"/>
    </source>
</evidence>
<evidence type="ECO:0000313" key="4">
    <source>
        <dbReference type="Proteomes" id="UP000317839"/>
    </source>
</evidence>
<dbReference type="SUPFAM" id="SSF55073">
    <property type="entry name" value="Nucleotide cyclase"/>
    <property type="match status" value="1"/>
</dbReference>
<dbReference type="SUPFAM" id="SSF55785">
    <property type="entry name" value="PYP-like sensor domain (PAS domain)"/>
    <property type="match status" value="1"/>
</dbReference>
<organism evidence="3 4">
    <name type="scientific">Aliikangiella marina</name>
    <dbReference type="NCBI Taxonomy" id="1712262"/>
    <lineage>
        <taxon>Bacteria</taxon>
        <taxon>Pseudomonadati</taxon>
        <taxon>Pseudomonadota</taxon>
        <taxon>Gammaproteobacteria</taxon>
        <taxon>Oceanospirillales</taxon>
        <taxon>Pleioneaceae</taxon>
        <taxon>Aliikangiella</taxon>
    </lineage>
</organism>
<keyword evidence="4" id="KW-1185">Reference proteome</keyword>
<dbReference type="AlphaFoldDB" id="A0A545T4A0"/>
<dbReference type="Gene3D" id="3.30.450.20">
    <property type="entry name" value="PAS domain"/>
    <property type="match status" value="1"/>
</dbReference>
<comment type="caution">
    <text evidence="3">The sequence shown here is derived from an EMBL/GenBank/DDBJ whole genome shotgun (WGS) entry which is preliminary data.</text>
</comment>
<gene>
    <name evidence="2" type="ORF">FLL45_17390</name>
    <name evidence="3" type="ORF">FLL45_17670</name>
</gene>
<evidence type="ECO:0000313" key="2">
    <source>
        <dbReference type="EMBL" id="TQV71998.1"/>
    </source>
</evidence>
<dbReference type="InterPro" id="IPR000160">
    <property type="entry name" value="GGDEF_dom"/>
</dbReference>
<protein>
    <submittedName>
        <fullName evidence="3">Diguanylate cyclase</fullName>
    </submittedName>
</protein>
<dbReference type="RefSeq" id="WP_142943378.1">
    <property type="nucleotide sequence ID" value="NZ_VIKR01000005.1"/>
</dbReference>
<dbReference type="InterPro" id="IPR043128">
    <property type="entry name" value="Rev_trsase/Diguanyl_cyclase"/>
</dbReference>
<evidence type="ECO:0000259" key="1">
    <source>
        <dbReference type="Pfam" id="PF00990"/>
    </source>
</evidence>
<dbReference type="Gene3D" id="3.30.70.270">
    <property type="match status" value="1"/>
</dbReference>
<dbReference type="Pfam" id="PF00990">
    <property type="entry name" value="GGDEF"/>
    <property type="match status" value="1"/>
</dbReference>
<proteinExistence type="predicted"/>
<dbReference type="InterPro" id="IPR035965">
    <property type="entry name" value="PAS-like_dom_sf"/>
</dbReference>
<sequence length="258" mass="29490">MSFDQSEIFLKSPLGILVCDENQRITWCNERFLSDTQLDESQVVGQLYAALPVEAIDKKGHLVQLFSESVSDEVKLLHWHQPVDTPAGGQAHYFAKQRNQKDKLSLAAAKLAGAKLANRANWVEFLDYEVSRSRRYDNPLSVLKLQLLVLEKPDSVADETLHQTIKDTLTDELRWADMIGHTDQGTFLTVLPETPESALVNLEEKLRRSITRQLAFVDASMKYEIVFGEASWRKHDDSQLLLKRARDCLVKRLEKLIE</sequence>
<dbReference type="InterPro" id="IPR029787">
    <property type="entry name" value="Nucleotide_cyclase"/>
</dbReference>
<dbReference type="EMBL" id="VIKR01000005">
    <property type="protein sequence ID" value="TQV72051.1"/>
    <property type="molecule type" value="Genomic_DNA"/>
</dbReference>
<name>A0A545T4A0_9GAMM</name>
<feature type="domain" description="GGDEF" evidence="1">
    <location>
        <begin position="115"/>
        <end position="251"/>
    </location>
</feature>
<dbReference type="OrthoDB" id="6194452at2"/>
<dbReference type="Proteomes" id="UP000317839">
    <property type="component" value="Unassembled WGS sequence"/>
</dbReference>
<accession>A0A545T4A0</accession>